<evidence type="ECO:0000313" key="2">
    <source>
        <dbReference type="Proteomes" id="UP000095285"/>
    </source>
</evidence>
<sequence length="363" mass="40440">MQRTENFEIFEKSGMFEMETLQRFKNLPKPIGYELKLKNTISSLTQRNHMNSPGPSSSRQTEKLSLEEDSKIEKGYWTPWSDDRIEKAIAEALNLKKNDFTIAISSADTILSKTQQCTTKIEITQNMATLDVEHENKQTDQLSEIISLSPISRHPRKSKAMKSRKDFVWNPNALPFVPCNLINNWNTKSNNYYSIVNTIRTSDTPLPFLSGPIGASSVCTGYLARVDQQTSSYAQTETVADGSDSMNQAIEYGIGCEAGRGAEYGIECEIGYGTGNEIVQRSRTSYTNRHRTDCGFRYGIGYGILYTIGYVTGCGIGYGIGYGIASSVPYYLPENSFITYCQPGAAMIYGIVHSSTACASFFY</sequence>
<evidence type="ECO:0000256" key="1">
    <source>
        <dbReference type="SAM" id="MobiDB-lite"/>
    </source>
</evidence>
<proteinExistence type="predicted"/>
<name>A0A1I7VBU4_LOALO</name>
<reference evidence="2" key="1">
    <citation type="submission" date="2012-04" db="EMBL/GenBank/DDBJ databases">
        <title>The Genome Sequence of Loa loa.</title>
        <authorList>
            <consortium name="The Broad Institute Genome Sequencing Platform"/>
            <consortium name="Broad Institute Genome Sequencing Center for Infectious Disease"/>
            <person name="Nutman T.B."/>
            <person name="Fink D.L."/>
            <person name="Russ C."/>
            <person name="Young S."/>
            <person name="Zeng Q."/>
            <person name="Gargeya S."/>
            <person name="Alvarado L."/>
            <person name="Berlin A."/>
            <person name="Chapman S.B."/>
            <person name="Chen Z."/>
            <person name="Freedman E."/>
            <person name="Gellesch M."/>
            <person name="Goldberg J."/>
            <person name="Griggs A."/>
            <person name="Gujja S."/>
            <person name="Heilman E.R."/>
            <person name="Heiman D."/>
            <person name="Howarth C."/>
            <person name="Mehta T."/>
            <person name="Neiman D."/>
            <person name="Pearson M."/>
            <person name="Roberts A."/>
            <person name="Saif S."/>
            <person name="Shea T."/>
            <person name="Shenoy N."/>
            <person name="Sisk P."/>
            <person name="Stolte C."/>
            <person name="Sykes S."/>
            <person name="White J."/>
            <person name="Yandava C."/>
            <person name="Haas B."/>
            <person name="Henn M.R."/>
            <person name="Nusbaum C."/>
            <person name="Birren B."/>
        </authorList>
    </citation>
    <scope>NUCLEOTIDE SEQUENCE [LARGE SCALE GENOMIC DNA]</scope>
</reference>
<dbReference type="WBParaSite" id="EN70_12031">
    <property type="protein sequence ID" value="EN70_12031"/>
    <property type="gene ID" value="EN70_12031"/>
</dbReference>
<keyword evidence="2" id="KW-1185">Reference proteome</keyword>
<accession>A0A1I7VBU4</accession>
<dbReference type="Proteomes" id="UP000095285">
    <property type="component" value="Unassembled WGS sequence"/>
</dbReference>
<dbReference type="AlphaFoldDB" id="A0A1I7VBU4"/>
<protein>
    <submittedName>
        <fullName evidence="3">Uncharacterized protein</fullName>
    </submittedName>
</protein>
<evidence type="ECO:0000313" key="3">
    <source>
        <dbReference type="WBParaSite" id="EN70_12031"/>
    </source>
</evidence>
<feature type="region of interest" description="Disordered" evidence="1">
    <location>
        <begin position="44"/>
        <end position="68"/>
    </location>
</feature>
<organism evidence="2 3">
    <name type="scientific">Loa loa</name>
    <name type="common">Eye worm</name>
    <name type="synonym">Filaria loa</name>
    <dbReference type="NCBI Taxonomy" id="7209"/>
    <lineage>
        <taxon>Eukaryota</taxon>
        <taxon>Metazoa</taxon>
        <taxon>Ecdysozoa</taxon>
        <taxon>Nematoda</taxon>
        <taxon>Chromadorea</taxon>
        <taxon>Rhabditida</taxon>
        <taxon>Spirurina</taxon>
        <taxon>Spiruromorpha</taxon>
        <taxon>Filarioidea</taxon>
        <taxon>Onchocercidae</taxon>
        <taxon>Loa</taxon>
    </lineage>
</organism>
<reference evidence="3" key="2">
    <citation type="submission" date="2016-11" db="UniProtKB">
        <authorList>
            <consortium name="WormBaseParasite"/>
        </authorList>
    </citation>
    <scope>IDENTIFICATION</scope>
</reference>
<feature type="compositionally biased region" description="Polar residues" evidence="1">
    <location>
        <begin position="44"/>
        <end position="59"/>
    </location>
</feature>